<dbReference type="Pfam" id="PF18737">
    <property type="entry name" value="HEPN_MAE_28990"/>
    <property type="match status" value="1"/>
</dbReference>
<evidence type="ECO:0000313" key="2">
    <source>
        <dbReference type="EMBL" id="UUC20941.1"/>
    </source>
</evidence>
<accession>A0AAJ5HWP2</accession>
<protein>
    <submittedName>
        <fullName evidence="2">MAE_28990/MAE_18760 family HEPN-like nuclease</fullName>
    </submittedName>
</protein>
<proteinExistence type="predicted"/>
<feature type="domain" description="MAE-28990/MAE-18760-like HEPN" evidence="1">
    <location>
        <begin position="2"/>
        <end position="236"/>
    </location>
</feature>
<dbReference type="EMBL" id="CP101700">
    <property type="protein sequence ID" value="UUC20941.1"/>
    <property type="molecule type" value="Genomic_DNA"/>
</dbReference>
<evidence type="ECO:0000259" key="1">
    <source>
        <dbReference type="Pfam" id="PF18737"/>
    </source>
</evidence>
<gene>
    <name evidence="2" type="ORF">NOV18_10830</name>
</gene>
<evidence type="ECO:0000313" key="3">
    <source>
        <dbReference type="Proteomes" id="UP001058744"/>
    </source>
</evidence>
<dbReference type="RefSeq" id="WP_081013978.1">
    <property type="nucleotide sequence ID" value="NZ_CP101700.1"/>
</dbReference>
<dbReference type="InterPro" id="IPR040788">
    <property type="entry name" value="HEPN_MAE_28990"/>
</dbReference>
<sequence>MENLRDTFKERLDEVDSYIDFLLELDKQSKNGPPRLEGACSPISVTQQRILYSGVFLHLYNLVESTMTMCIDAVARAAYSDKKLRPGDLADTLKREWVRSFARTHTDMASDKRLDSAIKLCQHLVDSLPIPEFTIEKGGGGNWDDDAIEQMTERLGFKLKVNRSVYRGVKSPFRDDLGPLALVKSLRNKLAHGAISFSESVGSLDVGRLSDLKNKLVDYLREVIRCFSEFISAHEYLCPRKRPV</sequence>
<dbReference type="Proteomes" id="UP001058744">
    <property type="component" value="Chromosome"/>
</dbReference>
<reference evidence="2" key="1">
    <citation type="submission" date="2022-07" db="EMBL/GenBank/DDBJ databases">
        <title>Complete genome of MD9.</title>
        <authorList>
            <person name="Cao G."/>
        </authorList>
    </citation>
    <scope>NUCLEOTIDE SEQUENCE</scope>
    <source>
        <strain evidence="2">MD9</strain>
    </source>
</reference>
<dbReference type="AlphaFoldDB" id="A0AAJ5HWP2"/>
<name>A0AAJ5HWP2_9PSED</name>
<dbReference type="REBASE" id="647084">
    <property type="entry name" value="PasMD9ORF10835P"/>
</dbReference>
<organism evidence="2 3">
    <name type="scientific">Pseudomonas asiatica</name>
    <dbReference type="NCBI Taxonomy" id="2219225"/>
    <lineage>
        <taxon>Bacteria</taxon>
        <taxon>Pseudomonadati</taxon>
        <taxon>Pseudomonadota</taxon>
        <taxon>Gammaproteobacteria</taxon>
        <taxon>Pseudomonadales</taxon>
        <taxon>Pseudomonadaceae</taxon>
        <taxon>Pseudomonas</taxon>
    </lineage>
</organism>